<feature type="compositionally biased region" description="Basic and acidic residues" evidence="1">
    <location>
        <begin position="134"/>
        <end position="143"/>
    </location>
</feature>
<sequence>MDSDATLGGSGSPQHGRRTRAILPQSLQRQRFQTRGWFPIQGRYTLFGTGVRRKRSLHLLSRYSSIDDCETRDSWARHELHSSPTPLEIRVTLGYSHWRASGRHPRSSIERAACALGRFLGRRRSQWAAPAFGSREEQSRADLQEQQIGHNQSGCRNQQDLCAQQMWLWPMATIESWGGFASLRFAGRRDRFGFLTS</sequence>
<evidence type="ECO:0000313" key="3">
    <source>
        <dbReference type="Proteomes" id="UP000235672"/>
    </source>
</evidence>
<feature type="region of interest" description="Disordered" evidence="1">
    <location>
        <begin position="1"/>
        <end position="21"/>
    </location>
</feature>
<evidence type="ECO:0000256" key="1">
    <source>
        <dbReference type="SAM" id="MobiDB-lite"/>
    </source>
</evidence>
<dbReference type="AlphaFoldDB" id="A0A2J6QCR8"/>
<feature type="region of interest" description="Disordered" evidence="1">
    <location>
        <begin position="130"/>
        <end position="151"/>
    </location>
</feature>
<reference evidence="2 3" key="1">
    <citation type="submission" date="2016-05" db="EMBL/GenBank/DDBJ databases">
        <title>A degradative enzymes factory behind the ericoid mycorrhizal symbiosis.</title>
        <authorList>
            <consortium name="DOE Joint Genome Institute"/>
            <person name="Martino E."/>
            <person name="Morin E."/>
            <person name="Grelet G."/>
            <person name="Kuo A."/>
            <person name="Kohler A."/>
            <person name="Daghino S."/>
            <person name="Barry K."/>
            <person name="Choi C."/>
            <person name="Cichocki N."/>
            <person name="Clum A."/>
            <person name="Copeland A."/>
            <person name="Hainaut M."/>
            <person name="Haridas S."/>
            <person name="Labutti K."/>
            <person name="Lindquist E."/>
            <person name="Lipzen A."/>
            <person name="Khouja H.-R."/>
            <person name="Murat C."/>
            <person name="Ohm R."/>
            <person name="Olson A."/>
            <person name="Spatafora J."/>
            <person name="Veneault-Fourrey C."/>
            <person name="Henrissat B."/>
            <person name="Grigoriev I."/>
            <person name="Martin F."/>
            <person name="Perotto S."/>
        </authorList>
    </citation>
    <scope>NUCLEOTIDE SEQUENCE [LARGE SCALE GENOMIC DNA]</scope>
    <source>
        <strain evidence="2 3">UAMH 7357</strain>
    </source>
</reference>
<accession>A0A2J6QCR8</accession>
<dbReference type="EMBL" id="KZ613473">
    <property type="protein sequence ID" value="PMD24064.1"/>
    <property type="molecule type" value="Genomic_DNA"/>
</dbReference>
<proteinExistence type="predicted"/>
<name>A0A2J6QCR8_9HELO</name>
<evidence type="ECO:0000313" key="2">
    <source>
        <dbReference type="EMBL" id="PMD24064.1"/>
    </source>
</evidence>
<protein>
    <submittedName>
        <fullName evidence="2">Uncharacterized protein</fullName>
    </submittedName>
</protein>
<keyword evidence="3" id="KW-1185">Reference proteome</keyword>
<gene>
    <name evidence="2" type="ORF">NA56DRAFT_686849</name>
</gene>
<dbReference type="Proteomes" id="UP000235672">
    <property type="component" value="Unassembled WGS sequence"/>
</dbReference>
<organism evidence="2 3">
    <name type="scientific">Hyaloscypha hepaticicola</name>
    <dbReference type="NCBI Taxonomy" id="2082293"/>
    <lineage>
        <taxon>Eukaryota</taxon>
        <taxon>Fungi</taxon>
        <taxon>Dikarya</taxon>
        <taxon>Ascomycota</taxon>
        <taxon>Pezizomycotina</taxon>
        <taxon>Leotiomycetes</taxon>
        <taxon>Helotiales</taxon>
        <taxon>Hyaloscyphaceae</taxon>
        <taxon>Hyaloscypha</taxon>
    </lineage>
</organism>